<evidence type="ECO:0000313" key="2">
    <source>
        <dbReference type="Proteomes" id="UP000257030"/>
    </source>
</evidence>
<proteinExistence type="predicted"/>
<dbReference type="RefSeq" id="WP_133297265.1">
    <property type="nucleotide sequence ID" value="NZ_QNUH01000053.1"/>
</dbReference>
<dbReference type="InterPro" id="IPR050708">
    <property type="entry name" value="T6SS_VgrG/RHS"/>
</dbReference>
<dbReference type="AlphaFoldDB" id="A0A3D9CYY6"/>
<protein>
    <recommendedName>
        <fullName evidence="3">RHS repeat-associated core domain-containing protein</fullName>
    </recommendedName>
</protein>
<gene>
    <name evidence="1" type="ORF">DRF60_20730</name>
</gene>
<comment type="caution">
    <text evidence="1">The sequence shown here is derived from an EMBL/GenBank/DDBJ whole genome shotgun (WGS) entry which is preliminary data.</text>
</comment>
<sequence>FNNGIGIEVLEENNYYPFGLKHEGYNILTGNPAYKYQYNGKELQQETGQYDYGARMYMPDIGRWGVVDPLAETSRRWSPYTYAYNNPINFIDPDGRQGLGWGLKDGEWKFVQGMQEGDATYQQGGYTDFRADGTVEPNVEISNSSAENTGMTYLGFNGEAHYVPTDGSNGSTGMLGLSNWFRDALAAITPSFGNPEEFPIITNPNGIARTDFDASTHDKLRPGDKTFILDWGSFVAPNTFPANGSKGGPTWAGRVYAGTWAINGLMDAYSAVFGGKKDSDTSLNSMSVKVTSLDSIKSTGFTYQKDTIIFYGNKSGDFDRAYKPVQDSSYNRDIRNFNSRVPSQYRINKRR</sequence>
<feature type="non-terminal residue" evidence="1">
    <location>
        <position position="1"/>
    </location>
</feature>
<keyword evidence="2" id="KW-1185">Reference proteome</keyword>
<dbReference type="Gene3D" id="2.180.10.10">
    <property type="entry name" value="RHS repeat-associated core"/>
    <property type="match status" value="1"/>
</dbReference>
<dbReference type="PANTHER" id="PTHR32305:SF15">
    <property type="entry name" value="PROTEIN RHSA-RELATED"/>
    <property type="match status" value="1"/>
</dbReference>
<dbReference type="Proteomes" id="UP000257030">
    <property type="component" value="Unassembled WGS sequence"/>
</dbReference>
<reference evidence="1 2" key="1">
    <citation type="journal article" date="2010" name="Syst. Appl. Microbiol.">
        <title>Four new species of Chryseobacterium from the rhizosphere of coastal sand dune plants, Chryseobacterium elymi sp. nov., Chryseobacterium hagamense sp. nov., Chryseobacterium lathyri sp. nov. and Chryseobacterium rhizosphaerae sp. nov.</title>
        <authorList>
            <person name="Cho S.H."/>
            <person name="Lee K.S."/>
            <person name="Shin D.S."/>
            <person name="Han J.H."/>
            <person name="Park K.S."/>
            <person name="Lee C.H."/>
            <person name="Park K.H."/>
            <person name="Kim S.B."/>
        </authorList>
    </citation>
    <scope>NUCLEOTIDE SEQUENCE [LARGE SCALE GENOMIC DNA]</scope>
    <source>
        <strain evidence="1 2">KCTC 22547</strain>
    </source>
</reference>
<dbReference type="InterPro" id="IPR022385">
    <property type="entry name" value="Rhs_assc_core"/>
</dbReference>
<name>A0A3D9CYY6_9FLAO</name>
<organism evidence="1 2">
    <name type="scientific">Chryseobacterium elymi</name>
    <dbReference type="NCBI Taxonomy" id="395936"/>
    <lineage>
        <taxon>Bacteria</taxon>
        <taxon>Pseudomonadati</taxon>
        <taxon>Bacteroidota</taxon>
        <taxon>Flavobacteriia</taxon>
        <taxon>Flavobacteriales</taxon>
        <taxon>Weeksellaceae</taxon>
        <taxon>Chryseobacterium group</taxon>
        <taxon>Chryseobacterium</taxon>
    </lineage>
</organism>
<dbReference type="PANTHER" id="PTHR32305">
    <property type="match status" value="1"/>
</dbReference>
<evidence type="ECO:0000313" key="1">
    <source>
        <dbReference type="EMBL" id="REC70976.1"/>
    </source>
</evidence>
<accession>A0A3D9CYY6</accession>
<evidence type="ECO:0008006" key="3">
    <source>
        <dbReference type="Google" id="ProtNLM"/>
    </source>
</evidence>
<dbReference type="EMBL" id="QNUH01000053">
    <property type="protein sequence ID" value="REC70976.1"/>
    <property type="molecule type" value="Genomic_DNA"/>
</dbReference>
<dbReference type="NCBIfam" id="TIGR03696">
    <property type="entry name" value="Rhs_assc_core"/>
    <property type="match status" value="1"/>
</dbReference>